<gene>
    <name evidence="11" type="ORF">LCGC14_0064320</name>
</gene>
<evidence type="ECO:0008006" key="12">
    <source>
        <dbReference type="Google" id="ProtNLM"/>
    </source>
</evidence>
<keyword evidence="8" id="KW-0066">ATP synthesis</keyword>
<reference evidence="11" key="1">
    <citation type="journal article" date="2015" name="Nature">
        <title>Complex archaea that bridge the gap between prokaryotes and eukaryotes.</title>
        <authorList>
            <person name="Spang A."/>
            <person name="Saw J.H."/>
            <person name="Jorgensen S.L."/>
            <person name="Zaremba-Niedzwiedzka K."/>
            <person name="Martijn J."/>
            <person name="Lind A.E."/>
            <person name="van Eijk R."/>
            <person name="Schleper C."/>
            <person name="Guy L."/>
            <person name="Ettema T.J."/>
        </authorList>
    </citation>
    <scope>NUCLEOTIDE SEQUENCE</scope>
</reference>
<keyword evidence="6" id="KW-0472">Membrane</keyword>
<keyword evidence="7" id="KW-0139">CF(1)</keyword>
<dbReference type="Pfam" id="PF00401">
    <property type="entry name" value="ATP-synt_DE"/>
    <property type="match status" value="1"/>
</dbReference>
<feature type="domain" description="ATP synthase F1 complex delta/epsilon subunit N-terminal" evidence="10">
    <location>
        <begin position="6"/>
        <end position="84"/>
    </location>
</feature>
<dbReference type="GO" id="GO:0046933">
    <property type="term" value="F:proton-transporting ATP synthase activity, rotational mechanism"/>
    <property type="evidence" value="ECO:0007669"/>
    <property type="project" value="InterPro"/>
</dbReference>
<evidence type="ECO:0000256" key="5">
    <source>
        <dbReference type="ARBA" id="ARBA00023065"/>
    </source>
</evidence>
<dbReference type="InterPro" id="IPR001469">
    <property type="entry name" value="ATP_synth_F1_dsu/esu"/>
</dbReference>
<evidence type="ECO:0000256" key="3">
    <source>
        <dbReference type="ARBA" id="ARBA00022448"/>
    </source>
</evidence>
<name>A0A0F9YPM1_9ZZZZ</name>
<dbReference type="GO" id="GO:0045259">
    <property type="term" value="C:proton-transporting ATP synthase complex"/>
    <property type="evidence" value="ECO:0007669"/>
    <property type="project" value="UniProtKB-KW"/>
</dbReference>
<dbReference type="InterPro" id="IPR020547">
    <property type="entry name" value="ATP_synth_F1_esu_C"/>
</dbReference>
<evidence type="ECO:0000256" key="6">
    <source>
        <dbReference type="ARBA" id="ARBA00023136"/>
    </source>
</evidence>
<keyword evidence="4" id="KW-1003">Cell membrane</keyword>
<dbReference type="SUPFAM" id="SSF46604">
    <property type="entry name" value="Epsilon subunit of F1F0-ATP synthase C-terminal domain"/>
    <property type="match status" value="1"/>
</dbReference>
<dbReference type="HAMAP" id="MF_00530">
    <property type="entry name" value="ATP_synth_epsil_bac"/>
    <property type="match status" value="1"/>
</dbReference>
<evidence type="ECO:0000256" key="1">
    <source>
        <dbReference type="ARBA" id="ARBA00004202"/>
    </source>
</evidence>
<evidence type="ECO:0000313" key="11">
    <source>
        <dbReference type="EMBL" id="KKO06624.1"/>
    </source>
</evidence>
<accession>A0A0F9YPM1</accession>
<dbReference type="CDD" id="cd12152">
    <property type="entry name" value="F1-ATPase_delta"/>
    <property type="match status" value="1"/>
</dbReference>
<proteinExistence type="inferred from homology"/>
<organism evidence="11">
    <name type="scientific">marine sediment metagenome</name>
    <dbReference type="NCBI Taxonomy" id="412755"/>
    <lineage>
        <taxon>unclassified sequences</taxon>
        <taxon>metagenomes</taxon>
        <taxon>ecological metagenomes</taxon>
    </lineage>
</organism>
<evidence type="ECO:0000256" key="8">
    <source>
        <dbReference type="ARBA" id="ARBA00023310"/>
    </source>
</evidence>
<dbReference type="InterPro" id="IPR020546">
    <property type="entry name" value="ATP_synth_F1_dsu/esu_N"/>
</dbReference>
<dbReference type="Gene3D" id="1.20.5.440">
    <property type="entry name" value="ATP synthase delta/epsilon subunit, C-terminal domain"/>
    <property type="match status" value="1"/>
</dbReference>
<dbReference type="SUPFAM" id="SSF51344">
    <property type="entry name" value="Epsilon subunit of F1F0-ATP synthase N-terminal domain"/>
    <property type="match status" value="1"/>
</dbReference>
<dbReference type="NCBIfam" id="NF001847">
    <property type="entry name" value="PRK00571.1-4"/>
    <property type="match status" value="1"/>
</dbReference>
<dbReference type="PANTHER" id="PTHR13822">
    <property type="entry name" value="ATP SYNTHASE DELTA/EPSILON CHAIN"/>
    <property type="match status" value="1"/>
</dbReference>
<dbReference type="FunFam" id="2.60.15.10:FF:000001">
    <property type="entry name" value="ATP synthase epsilon chain"/>
    <property type="match status" value="1"/>
</dbReference>
<feature type="domain" description="ATP synthase epsilon subunit C-terminal" evidence="9">
    <location>
        <begin position="89"/>
        <end position="133"/>
    </location>
</feature>
<keyword evidence="5" id="KW-0406">Ion transport</keyword>
<dbReference type="EMBL" id="LAZR01000015">
    <property type="protein sequence ID" value="KKO06624.1"/>
    <property type="molecule type" value="Genomic_DNA"/>
</dbReference>
<dbReference type="InterPro" id="IPR036794">
    <property type="entry name" value="ATP_F1_dsu/esu_C_sf"/>
</dbReference>
<dbReference type="NCBIfam" id="TIGR01216">
    <property type="entry name" value="ATP_synt_epsi"/>
    <property type="match status" value="1"/>
</dbReference>
<dbReference type="GO" id="GO:0005886">
    <property type="term" value="C:plasma membrane"/>
    <property type="evidence" value="ECO:0007669"/>
    <property type="project" value="UniProtKB-SubCell"/>
</dbReference>
<comment type="similarity">
    <text evidence="2">Belongs to the ATPase epsilon chain family.</text>
</comment>
<evidence type="ECO:0000256" key="2">
    <source>
        <dbReference type="ARBA" id="ARBA00005712"/>
    </source>
</evidence>
<dbReference type="InterPro" id="IPR036771">
    <property type="entry name" value="ATPsynth_dsu/esu_N"/>
</dbReference>
<keyword evidence="3" id="KW-0813">Transport</keyword>
<comment type="caution">
    <text evidence="11">The sequence shown here is derived from an EMBL/GenBank/DDBJ whole genome shotgun (WGS) entry which is preliminary data.</text>
</comment>
<evidence type="ECO:0000259" key="10">
    <source>
        <dbReference type="Pfam" id="PF02823"/>
    </source>
</evidence>
<evidence type="ECO:0000256" key="7">
    <source>
        <dbReference type="ARBA" id="ARBA00023196"/>
    </source>
</evidence>
<dbReference type="PANTHER" id="PTHR13822:SF10">
    <property type="entry name" value="ATP SYNTHASE EPSILON CHAIN, CHLOROPLASTIC"/>
    <property type="match status" value="1"/>
</dbReference>
<protein>
    <recommendedName>
        <fullName evidence="12">ATP synthase F1 complex delta/epsilon subunit N-terminal domain-containing protein</fullName>
    </recommendedName>
</protein>
<dbReference type="Gene3D" id="2.60.15.10">
    <property type="entry name" value="F0F1 ATP synthase delta/epsilon subunit, N-terminal"/>
    <property type="match status" value="1"/>
</dbReference>
<sequence>MAMTVHCDIVSAEEELFTGLVEMVVAHGNMGDLGILPGHTPLLTDLKPGPVRVIKQDGSEEVFYISGGFIEVQPSMVKVLADTAIRAGDIDEAAAIEAKKAAEAALSNKGAEFDYGSASVRLAEAAAQLRTVQELRKKYGGPAIGNR</sequence>
<comment type="subcellular location">
    <subcellularLocation>
        <location evidence="1">Cell membrane</location>
        <topology evidence="1">Peripheral membrane protein</topology>
    </subcellularLocation>
</comment>
<evidence type="ECO:0000256" key="4">
    <source>
        <dbReference type="ARBA" id="ARBA00022475"/>
    </source>
</evidence>
<dbReference type="AlphaFoldDB" id="A0A0F9YPM1"/>
<evidence type="ECO:0000259" key="9">
    <source>
        <dbReference type="Pfam" id="PF00401"/>
    </source>
</evidence>
<dbReference type="Pfam" id="PF02823">
    <property type="entry name" value="ATP-synt_DE_N"/>
    <property type="match status" value="1"/>
</dbReference>